<protein>
    <submittedName>
        <fullName evidence="3">Beta-lactamase/transpeptidase-like protein</fullName>
    </submittedName>
</protein>
<proteinExistence type="inferred from homology"/>
<dbReference type="STRING" id="1448321.A0A317V2S7"/>
<dbReference type="AlphaFoldDB" id="A0A317V2S7"/>
<evidence type="ECO:0000313" key="4">
    <source>
        <dbReference type="Proteomes" id="UP000247233"/>
    </source>
</evidence>
<comment type="caution">
    <text evidence="3">The sequence shown here is derived from an EMBL/GenBank/DDBJ whole genome shotgun (WGS) entry which is preliminary data.</text>
</comment>
<dbReference type="OrthoDB" id="5946976at2759"/>
<feature type="domain" description="Beta-lactamase-related" evidence="2">
    <location>
        <begin position="10"/>
        <end position="112"/>
    </location>
</feature>
<evidence type="ECO:0000256" key="1">
    <source>
        <dbReference type="ARBA" id="ARBA00038215"/>
    </source>
</evidence>
<dbReference type="PANTHER" id="PTHR46825">
    <property type="entry name" value="D-ALANYL-D-ALANINE-CARBOXYPEPTIDASE/ENDOPEPTIDASE AMPH"/>
    <property type="match status" value="1"/>
</dbReference>
<dbReference type="SUPFAM" id="SSF56601">
    <property type="entry name" value="beta-lactamase/transpeptidase-like"/>
    <property type="match status" value="1"/>
</dbReference>
<evidence type="ECO:0000259" key="2">
    <source>
        <dbReference type="Pfam" id="PF00144"/>
    </source>
</evidence>
<sequence length="113" mass="12228">MASILSPEFTARVKQLMDEHHVPGLAIAVVHGDKVESAGYGQASLDPPRSCISDILFDIASASKSLTAASVALLVEDDERFPEVQYTTPMSRLLPEDFVMSDQGYTEGVTVEE</sequence>
<organism evidence="3 4">
    <name type="scientific">Aspergillus heteromorphus CBS 117.55</name>
    <dbReference type="NCBI Taxonomy" id="1448321"/>
    <lineage>
        <taxon>Eukaryota</taxon>
        <taxon>Fungi</taxon>
        <taxon>Dikarya</taxon>
        <taxon>Ascomycota</taxon>
        <taxon>Pezizomycotina</taxon>
        <taxon>Eurotiomycetes</taxon>
        <taxon>Eurotiomycetidae</taxon>
        <taxon>Eurotiales</taxon>
        <taxon>Aspergillaceae</taxon>
        <taxon>Aspergillus</taxon>
        <taxon>Aspergillus subgen. Circumdati</taxon>
    </lineage>
</organism>
<accession>A0A317V2S7</accession>
<dbReference type="InterPro" id="IPR001466">
    <property type="entry name" value="Beta-lactam-related"/>
</dbReference>
<comment type="similarity">
    <text evidence="1">Belongs to the peptidase S12 family.</text>
</comment>
<dbReference type="Gene3D" id="3.40.710.10">
    <property type="entry name" value="DD-peptidase/beta-lactamase superfamily"/>
    <property type="match status" value="1"/>
</dbReference>
<dbReference type="RefSeq" id="XP_025395194.1">
    <property type="nucleotide sequence ID" value="XM_025541922.1"/>
</dbReference>
<dbReference type="InterPro" id="IPR050491">
    <property type="entry name" value="AmpC-like"/>
</dbReference>
<dbReference type="InterPro" id="IPR012338">
    <property type="entry name" value="Beta-lactam/transpept-like"/>
</dbReference>
<dbReference type="GeneID" id="37064159"/>
<dbReference type="EMBL" id="MSFL01000036">
    <property type="protein sequence ID" value="PWY68385.1"/>
    <property type="molecule type" value="Genomic_DNA"/>
</dbReference>
<keyword evidence="4" id="KW-1185">Reference proteome</keyword>
<reference evidence="3 4" key="1">
    <citation type="submission" date="2016-12" db="EMBL/GenBank/DDBJ databases">
        <title>The genomes of Aspergillus section Nigri reveals drivers in fungal speciation.</title>
        <authorList>
            <consortium name="DOE Joint Genome Institute"/>
            <person name="Vesth T.C."/>
            <person name="Nybo J."/>
            <person name="Theobald S."/>
            <person name="Brandl J."/>
            <person name="Frisvad J.C."/>
            <person name="Nielsen K.F."/>
            <person name="Lyhne E.K."/>
            <person name="Kogle M.E."/>
            <person name="Kuo A."/>
            <person name="Riley R."/>
            <person name="Clum A."/>
            <person name="Nolan M."/>
            <person name="Lipzen A."/>
            <person name="Salamov A."/>
            <person name="Henrissat B."/>
            <person name="Wiebenga A."/>
            <person name="De Vries R.P."/>
            <person name="Grigoriev I.V."/>
            <person name="Mortensen U.H."/>
            <person name="Andersen M.R."/>
            <person name="Baker S.E."/>
        </authorList>
    </citation>
    <scope>NUCLEOTIDE SEQUENCE [LARGE SCALE GENOMIC DNA]</scope>
    <source>
        <strain evidence="3 4">CBS 117.55</strain>
    </source>
</reference>
<dbReference type="Proteomes" id="UP000247233">
    <property type="component" value="Unassembled WGS sequence"/>
</dbReference>
<gene>
    <name evidence="3" type="ORF">BO70DRAFT_356112</name>
</gene>
<dbReference type="Pfam" id="PF00144">
    <property type="entry name" value="Beta-lactamase"/>
    <property type="match status" value="1"/>
</dbReference>
<dbReference type="VEuPathDB" id="FungiDB:BO70DRAFT_356112"/>
<dbReference type="PANTHER" id="PTHR46825:SF9">
    <property type="entry name" value="BETA-LACTAMASE-RELATED DOMAIN-CONTAINING PROTEIN"/>
    <property type="match status" value="1"/>
</dbReference>
<evidence type="ECO:0000313" key="3">
    <source>
        <dbReference type="EMBL" id="PWY68385.1"/>
    </source>
</evidence>
<name>A0A317V2S7_9EURO</name>